<feature type="compositionally biased region" description="Low complexity" evidence="1">
    <location>
        <begin position="451"/>
        <end position="463"/>
    </location>
</feature>
<gene>
    <name evidence="4" type="ORF">C9I47_2658</name>
</gene>
<feature type="signal peptide" evidence="3">
    <location>
        <begin position="1"/>
        <end position="15"/>
    </location>
</feature>
<feature type="chain" id="PRO_5015874343" description="DUF3999 domain-containing protein" evidence="3">
    <location>
        <begin position="16"/>
        <end position="473"/>
    </location>
</feature>
<dbReference type="Pfam" id="PF13163">
    <property type="entry name" value="DUF3999"/>
    <property type="match status" value="1"/>
</dbReference>
<evidence type="ECO:0008006" key="6">
    <source>
        <dbReference type="Google" id="ProtNLM"/>
    </source>
</evidence>
<keyword evidence="2" id="KW-0812">Transmembrane</keyword>
<dbReference type="RefSeq" id="WP_223250160.1">
    <property type="nucleotide sequence ID" value="NZ_CP029843.1"/>
</dbReference>
<dbReference type="KEGG" id="lmb:C9I47_2658"/>
<reference evidence="4 5" key="1">
    <citation type="submission" date="2018-05" db="EMBL/GenBank/DDBJ databases">
        <title>The complete genome of Lysobacter maris HZ9B, a marine bacterium antagonistic against terrestrial plant pathogens.</title>
        <authorList>
            <person name="Zhang X.-Q."/>
        </authorList>
    </citation>
    <scope>NUCLEOTIDE SEQUENCE [LARGE SCALE GENOMIC DNA]</scope>
    <source>
        <strain evidence="4 5">HZ9B</strain>
    </source>
</reference>
<evidence type="ECO:0000256" key="1">
    <source>
        <dbReference type="SAM" id="MobiDB-lite"/>
    </source>
</evidence>
<proteinExistence type="predicted"/>
<dbReference type="AlphaFoldDB" id="A0A2U9TBU1"/>
<feature type="transmembrane region" description="Helical" evidence="2">
    <location>
        <begin position="421"/>
        <end position="441"/>
    </location>
</feature>
<accession>A0A2U9TBU1</accession>
<evidence type="ECO:0000256" key="2">
    <source>
        <dbReference type="SAM" id="Phobius"/>
    </source>
</evidence>
<name>A0A2U9TBU1_9GAMM</name>
<evidence type="ECO:0000313" key="5">
    <source>
        <dbReference type="Proteomes" id="UP000249447"/>
    </source>
</evidence>
<evidence type="ECO:0000313" key="4">
    <source>
        <dbReference type="EMBL" id="AWV08334.1"/>
    </source>
</evidence>
<organism evidence="4 5">
    <name type="scientific">Marilutibacter maris</name>
    <dbReference type="NCBI Taxonomy" id="1605891"/>
    <lineage>
        <taxon>Bacteria</taxon>
        <taxon>Pseudomonadati</taxon>
        <taxon>Pseudomonadota</taxon>
        <taxon>Gammaproteobacteria</taxon>
        <taxon>Lysobacterales</taxon>
        <taxon>Lysobacteraceae</taxon>
        <taxon>Marilutibacter</taxon>
    </lineage>
</organism>
<keyword evidence="3" id="KW-0732">Signal</keyword>
<keyword evidence="2" id="KW-0472">Membrane</keyword>
<evidence type="ECO:0000256" key="3">
    <source>
        <dbReference type="SAM" id="SignalP"/>
    </source>
</evidence>
<keyword evidence="5" id="KW-1185">Reference proteome</keyword>
<sequence>MAAVLALLPCLAALAAGRQDYGWEWPLTLSQDDAGAYRVTLDEFVYRRLQDPQLRDLVVFDGAGGAVPTAVLAPEQPLARTAPRLALPWFALPMSKTPSARRWELLSESDADGRLRRVEVSGGAPAERAQADVLIVDLSRVREAVAALELEWKPVEALDLGYRVEASDDLDHWQPLATRGRLVDLQREGRRLLHRRIDLFGLLPHHQRARYLRLTPDRGDQALAIASVEAVFAPRATAAPLSWIELSPSRSSDDRQMYEFRIDGRFPVEQADVALDGNHAVEWRLESRDDADAQWRSRGAPWMGYQVGAEGGRSRPNALATSVRDRQWRLRASTAVANAPVLRLGYRPEVAVFVAQGAPPYALAAGSARALPEPSPVPRLVEALRERHGRDWQPATAYLGSARVLAGEAALRPDWNWRKGLLWGVLLIGALVVAGLALSLLRSSRATAAAEAVPETAGDVEPAPADPDKPEAE</sequence>
<keyword evidence="2" id="KW-1133">Transmembrane helix</keyword>
<dbReference type="EMBL" id="CP029843">
    <property type="protein sequence ID" value="AWV08334.1"/>
    <property type="molecule type" value="Genomic_DNA"/>
</dbReference>
<dbReference type="InterPro" id="IPR025060">
    <property type="entry name" value="DUF3999"/>
</dbReference>
<protein>
    <recommendedName>
        <fullName evidence="6">DUF3999 domain-containing protein</fullName>
    </recommendedName>
</protein>
<dbReference type="Proteomes" id="UP000249447">
    <property type="component" value="Chromosome"/>
</dbReference>
<feature type="region of interest" description="Disordered" evidence="1">
    <location>
        <begin position="451"/>
        <end position="473"/>
    </location>
</feature>